<dbReference type="Proteomes" id="UP000183203">
    <property type="component" value="Unassembled WGS sequence"/>
</dbReference>
<accession>A0A1G6RIE5</accession>
<evidence type="ECO:0000313" key="1">
    <source>
        <dbReference type="EMBL" id="SDD03757.1"/>
    </source>
</evidence>
<gene>
    <name evidence="1" type="ORF">SAMN05216418_0129</name>
</gene>
<dbReference type="EMBL" id="FMYG01000011">
    <property type="protein sequence ID" value="SDD03757.1"/>
    <property type="molecule type" value="Genomic_DNA"/>
</dbReference>
<proteinExistence type="predicted"/>
<evidence type="ECO:0000313" key="2">
    <source>
        <dbReference type="Proteomes" id="UP000183203"/>
    </source>
</evidence>
<organism evidence="1 2">
    <name type="scientific">Microbacterium enclense</name>
    <dbReference type="NCBI Taxonomy" id="993073"/>
    <lineage>
        <taxon>Bacteria</taxon>
        <taxon>Bacillati</taxon>
        <taxon>Actinomycetota</taxon>
        <taxon>Actinomycetes</taxon>
        <taxon>Micrococcales</taxon>
        <taxon>Microbacteriaceae</taxon>
        <taxon>Microbacterium</taxon>
    </lineage>
</organism>
<dbReference type="AlphaFoldDB" id="A0A1G6RIE5"/>
<sequence length="85" mass="9508">MAPRRRPWGSRNDPVALGYEVERPVRDKLRAIADNMGVATSVLIEQMVEHLELTDQGIPAWWEPLPRDDELAMPAAEEGSPITST</sequence>
<name>A0A1G6RIE5_9MICO</name>
<protein>
    <submittedName>
        <fullName evidence="1">Uncharacterized protein</fullName>
    </submittedName>
</protein>
<dbReference type="OrthoDB" id="4954170at2"/>
<reference evidence="1 2" key="1">
    <citation type="submission" date="2016-09" db="EMBL/GenBank/DDBJ databases">
        <authorList>
            <person name="Capua I."/>
            <person name="De Benedictis P."/>
            <person name="Joannis T."/>
            <person name="Lombin L.H."/>
            <person name="Cattoli G."/>
        </authorList>
    </citation>
    <scope>NUCLEOTIDE SEQUENCE [LARGE SCALE GENOMIC DNA]</scope>
    <source>
        <strain evidence="1 2">NIO-1002</strain>
    </source>
</reference>